<dbReference type="EMBL" id="CM009749">
    <property type="protein sequence ID" value="PUZ77401.1"/>
    <property type="molecule type" value="Genomic_DNA"/>
</dbReference>
<dbReference type="SMART" id="SM00212">
    <property type="entry name" value="UBCc"/>
    <property type="match status" value="1"/>
</dbReference>
<accession>A0A2T7FBE5</accession>
<reference evidence="2 3" key="1">
    <citation type="submission" date="2018-04" db="EMBL/GenBank/DDBJ databases">
        <title>WGS assembly of Panicum hallii var. hallii HAL2.</title>
        <authorList>
            <person name="Lovell J."/>
            <person name="Jenkins J."/>
            <person name="Lowry D."/>
            <person name="Mamidi S."/>
            <person name="Sreedasyam A."/>
            <person name="Weng X."/>
            <person name="Barry K."/>
            <person name="Bonette J."/>
            <person name="Campitelli B."/>
            <person name="Daum C."/>
            <person name="Gordon S."/>
            <person name="Gould B."/>
            <person name="Lipzen A."/>
            <person name="MacQueen A."/>
            <person name="Palacio-Mejia J."/>
            <person name="Plott C."/>
            <person name="Shakirov E."/>
            <person name="Shu S."/>
            <person name="Yoshinaga Y."/>
            <person name="Zane M."/>
            <person name="Rokhsar D."/>
            <person name="Grimwood J."/>
            <person name="Schmutz J."/>
            <person name="Juenger T."/>
        </authorList>
    </citation>
    <scope>NUCLEOTIDE SEQUENCE [LARGE SCALE GENOMIC DNA]</scope>
    <source>
        <strain evidence="3">cv. HAL2</strain>
    </source>
</reference>
<dbReference type="PANTHER" id="PTHR24068">
    <property type="entry name" value="UBIQUITIN-CONJUGATING ENZYME E2"/>
    <property type="match status" value="1"/>
</dbReference>
<evidence type="ECO:0000313" key="3">
    <source>
        <dbReference type="Proteomes" id="UP000244336"/>
    </source>
</evidence>
<feature type="domain" description="UBC core" evidence="1">
    <location>
        <begin position="5"/>
        <end position="158"/>
    </location>
</feature>
<organism evidence="2 3">
    <name type="scientific">Panicum hallii var. hallii</name>
    <dbReference type="NCBI Taxonomy" id="1504633"/>
    <lineage>
        <taxon>Eukaryota</taxon>
        <taxon>Viridiplantae</taxon>
        <taxon>Streptophyta</taxon>
        <taxon>Embryophyta</taxon>
        <taxon>Tracheophyta</taxon>
        <taxon>Spermatophyta</taxon>
        <taxon>Magnoliopsida</taxon>
        <taxon>Liliopsida</taxon>
        <taxon>Poales</taxon>
        <taxon>Poaceae</taxon>
        <taxon>PACMAD clade</taxon>
        <taxon>Panicoideae</taxon>
        <taxon>Panicodae</taxon>
        <taxon>Paniceae</taxon>
        <taxon>Panicinae</taxon>
        <taxon>Panicum</taxon>
        <taxon>Panicum sect. Panicum</taxon>
    </lineage>
</organism>
<evidence type="ECO:0000259" key="1">
    <source>
        <dbReference type="PROSITE" id="PS50127"/>
    </source>
</evidence>
<dbReference type="Pfam" id="PF00179">
    <property type="entry name" value="UQ_con"/>
    <property type="match status" value="1"/>
</dbReference>
<sequence>MGSEPYRERIRRELRQIWVDPPAFCRPGASPVTYLLHWEVVIDGPDGSPYAGGTFPVDVDFGRTTYPLRPPKITFRTKVYHPNINSEGEMTLDIFCYENWSAAMTVRKLLRSSSSSPSSATLAMLDDHPTNDEASDVYESDLELYEQMAMAWTWEYSSTPIVSYYPPVEKDERRWLDWWEADEAAEEWLRRYEAEKRRRRQEEEMLAASSPARDRRIALPRVTWNRAVAFLQGWAVALPFPTFRRRMYSAVLPLSNHTGRACSNLSWTFYGPS</sequence>
<dbReference type="InterPro" id="IPR000608">
    <property type="entry name" value="UBC"/>
</dbReference>
<dbReference type="InterPro" id="IPR016135">
    <property type="entry name" value="UBQ-conjugating_enzyme/RWD"/>
</dbReference>
<dbReference type="STRING" id="1504633.A0A2T7FBE5"/>
<dbReference type="Proteomes" id="UP000244336">
    <property type="component" value="Chromosome 1"/>
</dbReference>
<keyword evidence="3" id="KW-1185">Reference proteome</keyword>
<dbReference type="SUPFAM" id="SSF54495">
    <property type="entry name" value="UBC-like"/>
    <property type="match status" value="1"/>
</dbReference>
<name>A0A2T7FBE5_9POAL</name>
<dbReference type="Gene3D" id="3.10.110.10">
    <property type="entry name" value="Ubiquitin Conjugating Enzyme"/>
    <property type="match status" value="1"/>
</dbReference>
<dbReference type="OrthoDB" id="677416at2759"/>
<protein>
    <recommendedName>
        <fullName evidence="1">UBC core domain-containing protein</fullName>
    </recommendedName>
</protein>
<evidence type="ECO:0000313" key="2">
    <source>
        <dbReference type="EMBL" id="PUZ77401.1"/>
    </source>
</evidence>
<dbReference type="Gramene" id="PUZ77401">
    <property type="protein sequence ID" value="PUZ77401"/>
    <property type="gene ID" value="GQ55_1G367800"/>
</dbReference>
<dbReference type="PROSITE" id="PS50127">
    <property type="entry name" value="UBC_2"/>
    <property type="match status" value="1"/>
</dbReference>
<dbReference type="AlphaFoldDB" id="A0A2T7FBE5"/>
<gene>
    <name evidence="2" type="ORF">GQ55_1G367800</name>
</gene>
<proteinExistence type="predicted"/>